<feature type="transmembrane region" description="Helical" evidence="1">
    <location>
        <begin position="32"/>
        <end position="57"/>
    </location>
</feature>
<dbReference type="EMBL" id="CP001751">
    <property type="protein sequence ID" value="ADE40523.1"/>
    <property type="molecule type" value="Genomic_DNA"/>
</dbReference>
<dbReference type="AlphaFoldDB" id="D5BPM1"/>
<proteinExistence type="predicted"/>
<evidence type="ECO:0000313" key="3">
    <source>
        <dbReference type="Proteomes" id="UP000007460"/>
    </source>
</evidence>
<keyword evidence="1" id="KW-1133">Transmembrane helix</keyword>
<keyword evidence="3" id="KW-1185">Reference proteome</keyword>
<dbReference type="STRING" id="488538.SAR116_2280"/>
<protein>
    <submittedName>
        <fullName evidence="2">Glycine dehydrogenase</fullName>
    </submittedName>
</protein>
<organism evidence="2 3">
    <name type="scientific">Puniceispirillum marinum (strain IMCC1322)</name>
    <dbReference type="NCBI Taxonomy" id="488538"/>
    <lineage>
        <taxon>Bacteria</taxon>
        <taxon>Pseudomonadati</taxon>
        <taxon>Pseudomonadota</taxon>
        <taxon>Alphaproteobacteria</taxon>
        <taxon>Candidatus Puniceispirillales</taxon>
        <taxon>Candidatus Puniceispirillaceae</taxon>
        <taxon>Candidatus Puniceispirillum</taxon>
    </lineage>
</organism>
<dbReference type="KEGG" id="apb:SAR116_2280"/>
<sequence>MITNWPYEQPRSVIYLFYVNARNAARPMATAILLFSGYIILCVTGCFGFAAAAAAALCHDSADNLTPRTELLMRCGHPYPDIRFEDEHPHLDHQRFILEPIEETAPLPDKHAPPPFIPDAHILLVSALYEFGDIEQQAILTPSFSDDDSDLFAWIEEDLYVLEFFKDIYPVQTIDIMPEHAVALAVNVKVACLCQGNTAPIKWHGTGNLILDFPDQKGTLRSISLTNDTGSRFDGALDFTLPPASDNLFSSKDANIQFQIDGGDIHSWNASIKGAIDGPRATGSVGHFAASHFDLESGLIGHFKSANE</sequence>
<keyword evidence="1" id="KW-0472">Membrane</keyword>
<evidence type="ECO:0000256" key="1">
    <source>
        <dbReference type="SAM" id="Phobius"/>
    </source>
</evidence>
<accession>D5BPM1</accession>
<keyword evidence="1" id="KW-0812">Transmembrane</keyword>
<name>D5BPM1_PUNMI</name>
<gene>
    <name evidence="2" type="ordered locus">SAR116_2280</name>
</gene>
<reference evidence="2 3" key="1">
    <citation type="journal article" date="2010" name="J. Bacteriol.">
        <title>Complete genome sequence of "Candidatus Puniceispirillum marinum" IMCC1322, a representative of the SAR116 clade in the Alphaproteobacteria.</title>
        <authorList>
            <person name="Oh H.M."/>
            <person name="Kwon K.K."/>
            <person name="Kang I."/>
            <person name="Kang S.G."/>
            <person name="Lee J.H."/>
            <person name="Kim S.J."/>
            <person name="Cho J.C."/>
        </authorList>
    </citation>
    <scope>NUCLEOTIDE SEQUENCE [LARGE SCALE GENOMIC DNA]</scope>
    <source>
        <strain evidence="2 3">IMCC1322</strain>
    </source>
</reference>
<dbReference type="HOGENOM" id="CLU_902753_0_0_5"/>
<dbReference type="Proteomes" id="UP000007460">
    <property type="component" value="Chromosome"/>
</dbReference>
<evidence type="ECO:0000313" key="2">
    <source>
        <dbReference type="EMBL" id="ADE40523.1"/>
    </source>
</evidence>